<dbReference type="PATRIC" id="fig|1182568.3.peg.591"/>
<name>A0A172T7F3_9DEIO</name>
<dbReference type="KEGG" id="dpu:SU48_02825"/>
<gene>
    <name evidence="1" type="ORF">SU48_02825</name>
</gene>
<evidence type="ECO:0000313" key="2">
    <source>
        <dbReference type="Proteomes" id="UP000077363"/>
    </source>
</evidence>
<sequence length="103" mass="11275">MIQVNVGTLSADEGLAAYADSPFFTLPKRWFGAAELISVRADSTGIAIKYPALRRGEVCHAQIVVAWKKRQDAEDDDTDFAVDLSPLQIASAAYPDQFLKSRS</sequence>
<organism evidence="1 2">
    <name type="scientific">Deinococcus puniceus</name>
    <dbReference type="NCBI Taxonomy" id="1182568"/>
    <lineage>
        <taxon>Bacteria</taxon>
        <taxon>Thermotogati</taxon>
        <taxon>Deinococcota</taxon>
        <taxon>Deinococci</taxon>
        <taxon>Deinococcales</taxon>
        <taxon>Deinococcaceae</taxon>
        <taxon>Deinococcus</taxon>
    </lineage>
</organism>
<keyword evidence="2" id="KW-1185">Reference proteome</keyword>
<proteinExistence type="predicted"/>
<dbReference type="STRING" id="1182568.SU48_02825"/>
<dbReference type="Proteomes" id="UP000077363">
    <property type="component" value="Chromosome"/>
</dbReference>
<protein>
    <submittedName>
        <fullName evidence="1">Uncharacterized protein</fullName>
    </submittedName>
</protein>
<reference evidence="1 2" key="1">
    <citation type="submission" date="2015-01" db="EMBL/GenBank/DDBJ databases">
        <title>Deinococcus puniceus/DY1/ whole genome sequencing.</title>
        <authorList>
            <person name="Kim M.K."/>
            <person name="Srinivasan S."/>
            <person name="Lee J.-J."/>
        </authorList>
    </citation>
    <scope>NUCLEOTIDE SEQUENCE [LARGE SCALE GENOMIC DNA]</scope>
    <source>
        <strain evidence="1 2">DY1</strain>
    </source>
</reference>
<accession>A0A172T7F3</accession>
<dbReference type="EMBL" id="CP011387">
    <property type="protein sequence ID" value="ANE42874.1"/>
    <property type="molecule type" value="Genomic_DNA"/>
</dbReference>
<evidence type="ECO:0000313" key="1">
    <source>
        <dbReference type="EMBL" id="ANE42874.1"/>
    </source>
</evidence>
<dbReference type="AlphaFoldDB" id="A0A172T7F3"/>